<accession>A0ACC2VC22</accession>
<protein>
    <submittedName>
        <fullName evidence="1">Uncharacterized protein</fullName>
    </submittedName>
</protein>
<reference evidence="1" key="1">
    <citation type="submission" date="2023-04" db="EMBL/GenBank/DDBJ databases">
        <title>Draft Genome sequencing of Naganishia species isolated from polar environments using Oxford Nanopore Technology.</title>
        <authorList>
            <person name="Leo P."/>
            <person name="Venkateswaran K."/>
        </authorList>
    </citation>
    <scope>NUCLEOTIDE SEQUENCE</scope>
    <source>
        <strain evidence="1">MNA-CCFEE 5261</strain>
    </source>
</reference>
<gene>
    <name evidence="1" type="ORF">QFC19_007023</name>
</gene>
<dbReference type="EMBL" id="JASBWR010000090">
    <property type="protein sequence ID" value="KAJ9096924.1"/>
    <property type="molecule type" value="Genomic_DNA"/>
</dbReference>
<evidence type="ECO:0000313" key="1">
    <source>
        <dbReference type="EMBL" id="KAJ9096924.1"/>
    </source>
</evidence>
<sequence length="507" mass="56733">MNPQAHQINDSQTTSPLKRLQAQLTTSRDRRQPNHETQADLHKLPLNNQQDDYGAEDASTYLYESSEWSEFDLAKRDSMVSVKSTGRLLDKLGLDDDDFVSGKFSQPERRRSKPLSRGISLLRAPIPFQSGLQDSKPVRQPSVKDVQLKAIFNKNRSVDSFVADVQTNPDAELNRGLSQTSLTSQSSQKSKRLEPAVKSVQRKAVFNTNERSHDSFVANVGENQAIEPKKEPVTPKLNHIQAFSSPYSTSSPHNRSISESVPRNSPSTPTRRIISDSGIVNTSPSNRDLDPETRTATALKLRAMGRDREGLYQLQIAANAPFFYPRAMYLYAIALHLGQGVKQNDSGAAKWLCKLILLTGQTEVSESVAVQYNEQPLEALVALVVSLVKREPPIEPLALYRYFSELPSHKLSKMSTKDSITASYHELGIFLVHGYGVKKDESTGMLLLAKAGSMGHVLSMVELGELWSVKTKHHRKDYHQAAAWFRLGELFGHKSIGNSWIYKDKYM</sequence>
<name>A0ACC2VC22_9TREE</name>
<organism evidence="1 2">
    <name type="scientific">Naganishia cerealis</name>
    <dbReference type="NCBI Taxonomy" id="610337"/>
    <lineage>
        <taxon>Eukaryota</taxon>
        <taxon>Fungi</taxon>
        <taxon>Dikarya</taxon>
        <taxon>Basidiomycota</taxon>
        <taxon>Agaricomycotina</taxon>
        <taxon>Tremellomycetes</taxon>
        <taxon>Filobasidiales</taxon>
        <taxon>Filobasidiaceae</taxon>
        <taxon>Naganishia</taxon>
    </lineage>
</organism>
<keyword evidence="2" id="KW-1185">Reference proteome</keyword>
<proteinExistence type="predicted"/>
<comment type="caution">
    <text evidence="1">The sequence shown here is derived from an EMBL/GenBank/DDBJ whole genome shotgun (WGS) entry which is preliminary data.</text>
</comment>
<evidence type="ECO:0000313" key="2">
    <source>
        <dbReference type="Proteomes" id="UP001241377"/>
    </source>
</evidence>
<dbReference type="Proteomes" id="UP001241377">
    <property type="component" value="Unassembled WGS sequence"/>
</dbReference>